<evidence type="ECO:0000256" key="1">
    <source>
        <dbReference type="ARBA" id="ARBA00022485"/>
    </source>
</evidence>
<evidence type="ECO:0000256" key="2">
    <source>
        <dbReference type="ARBA" id="ARBA00022723"/>
    </source>
</evidence>
<keyword evidence="7" id="KW-1185">Reference proteome</keyword>
<evidence type="ECO:0000313" key="6">
    <source>
        <dbReference type="EMBL" id="GAK50910.1"/>
    </source>
</evidence>
<dbReference type="EMBL" id="DF820456">
    <property type="protein sequence ID" value="GAK50910.1"/>
    <property type="molecule type" value="Genomic_DNA"/>
</dbReference>
<feature type="domain" description="4Fe-4S ferredoxin-type" evidence="5">
    <location>
        <begin position="41"/>
        <end position="70"/>
    </location>
</feature>
<protein>
    <submittedName>
        <fullName evidence="6">4Fe-4S ferredoxin iron-sulfur binding domain protein</fullName>
    </submittedName>
</protein>
<reference evidence="6" key="1">
    <citation type="journal article" date="2015" name="PeerJ">
        <title>First genomic representation of candidate bacterial phylum KSB3 points to enhanced environmental sensing as a trigger of wastewater bulking.</title>
        <authorList>
            <person name="Sekiguchi Y."/>
            <person name="Ohashi A."/>
            <person name="Parks D.H."/>
            <person name="Yamauchi T."/>
            <person name="Tyson G.W."/>
            <person name="Hugenholtz P."/>
        </authorList>
    </citation>
    <scope>NUCLEOTIDE SEQUENCE [LARGE SCALE GENOMIC DNA]</scope>
</reference>
<name>A0A0S6W019_9BACT</name>
<keyword evidence="4" id="KW-0411">Iron-sulfur</keyword>
<evidence type="ECO:0000259" key="5">
    <source>
        <dbReference type="PROSITE" id="PS51379"/>
    </source>
</evidence>
<dbReference type="PROSITE" id="PS00198">
    <property type="entry name" value="4FE4S_FER_1"/>
    <property type="match status" value="2"/>
</dbReference>
<dbReference type="NCBIfam" id="NF040864">
    <property type="entry name" value="HgcB_ferredoxin"/>
    <property type="match status" value="1"/>
</dbReference>
<keyword evidence="2" id="KW-0479">Metal-binding</keyword>
<gene>
    <name evidence="6" type="ORF">U14_02152</name>
</gene>
<evidence type="ECO:0000256" key="3">
    <source>
        <dbReference type="ARBA" id="ARBA00023004"/>
    </source>
</evidence>
<dbReference type="Proteomes" id="UP000030700">
    <property type="component" value="Unassembled WGS sequence"/>
</dbReference>
<dbReference type="Pfam" id="PF13187">
    <property type="entry name" value="Fer4_9"/>
    <property type="match status" value="1"/>
</dbReference>
<evidence type="ECO:0000313" key="7">
    <source>
        <dbReference type="Proteomes" id="UP000030700"/>
    </source>
</evidence>
<dbReference type="PANTHER" id="PTHR43687:SF4">
    <property type="entry name" value="BLR5484 PROTEIN"/>
    <property type="match status" value="1"/>
</dbReference>
<dbReference type="GO" id="GO:0051539">
    <property type="term" value="F:4 iron, 4 sulfur cluster binding"/>
    <property type="evidence" value="ECO:0007669"/>
    <property type="project" value="UniProtKB-KW"/>
</dbReference>
<dbReference type="HOGENOM" id="CLU_158022_0_0_0"/>
<evidence type="ECO:0000256" key="4">
    <source>
        <dbReference type="ARBA" id="ARBA00023014"/>
    </source>
</evidence>
<dbReference type="PROSITE" id="PS51379">
    <property type="entry name" value="4FE4S_FER_2"/>
    <property type="match status" value="2"/>
</dbReference>
<dbReference type="InterPro" id="IPR017896">
    <property type="entry name" value="4Fe4S_Fe-S-bd"/>
</dbReference>
<organism evidence="6">
    <name type="scientific">Candidatus Moduliflexus flocculans</name>
    <dbReference type="NCBI Taxonomy" id="1499966"/>
    <lineage>
        <taxon>Bacteria</taxon>
        <taxon>Candidatus Moduliflexota</taxon>
        <taxon>Candidatus Moduliflexia</taxon>
        <taxon>Candidatus Moduliflexales</taxon>
        <taxon>Candidatus Moduliflexaceae</taxon>
    </lineage>
</organism>
<dbReference type="GO" id="GO:0046872">
    <property type="term" value="F:metal ion binding"/>
    <property type="evidence" value="ECO:0007669"/>
    <property type="project" value="UniProtKB-KW"/>
</dbReference>
<dbReference type="Gene3D" id="3.30.70.20">
    <property type="match status" value="2"/>
</dbReference>
<dbReference type="InterPro" id="IPR050572">
    <property type="entry name" value="Fe-S_Ferredoxin"/>
</dbReference>
<feature type="domain" description="4Fe-4S ferredoxin-type" evidence="5">
    <location>
        <begin position="11"/>
        <end position="40"/>
    </location>
</feature>
<proteinExistence type="predicted"/>
<dbReference type="STRING" id="1499966.U14_02152"/>
<accession>A0A0S6W019</accession>
<dbReference type="InterPro" id="IPR017900">
    <property type="entry name" value="4Fe4S_Fe_S_CS"/>
</dbReference>
<sequence>MKQMSYLQNGQTLRFNAERCVGCGRCVEVCPHQVFALEQRKASIMHREWCMECGACQKNCPVNAIAVQAGVGCAAAIIQGYLKKTAPQCGCSTSSSGCCG</sequence>
<keyword evidence="3" id="KW-0408">Iron</keyword>
<dbReference type="PANTHER" id="PTHR43687">
    <property type="entry name" value="ADENYLYLSULFATE REDUCTASE, BETA SUBUNIT"/>
    <property type="match status" value="1"/>
</dbReference>
<keyword evidence="1" id="KW-0004">4Fe-4S</keyword>
<dbReference type="SUPFAM" id="SSF54862">
    <property type="entry name" value="4Fe-4S ferredoxins"/>
    <property type="match status" value="1"/>
</dbReference>
<dbReference type="AlphaFoldDB" id="A0A0S6W019"/>